<keyword evidence="2" id="KW-0805">Transcription regulation</keyword>
<dbReference type="PANTHER" id="PTHR30126">
    <property type="entry name" value="HTH-TYPE TRANSCRIPTIONAL REGULATOR"/>
    <property type="match status" value="1"/>
</dbReference>
<comment type="caution">
    <text evidence="7">The sequence shown here is derived from an EMBL/GenBank/DDBJ whole genome shotgun (WGS) entry which is preliminary data.</text>
</comment>
<dbReference type="SUPFAM" id="SSF46785">
    <property type="entry name" value="Winged helix' DNA-binding domain"/>
    <property type="match status" value="1"/>
</dbReference>
<evidence type="ECO:0000256" key="4">
    <source>
        <dbReference type="ARBA" id="ARBA00023163"/>
    </source>
</evidence>
<dbReference type="EMBL" id="SMKI01000261">
    <property type="protein sequence ID" value="TDC72167.1"/>
    <property type="molecule type" value="Genomic_DNA"/>
</dbReference>
<protein>
    <submittedName>
        <fullName evidence="7">LysR family transcriptional regulator</fullName>
    </submittedName>
</protein>
<dbReference type="Gene3D" id="1.10.10.10">
    <property type="entry name" value="Winged helix-like DNA-binding domain superfamily/Winged helix DNA-binding domain"/>
    <property type="match status" value="1"/>
</dbReference>
<evidence type="ECO:0000256" key="5">
    <source>
        <dbReference type="SAM" id="MobiDB-lite"/>
    </source>
</evidence>
<evidence type="ECO:0000256" key="1">
    <source>
        <dbReference type="ARBA" id="ARBA00009437"/>
    </source>
</evidence>
<keyword evidence="8" id="KW-1185">Reference proteome</keyword>
<feature type="domain" description="HTH lysR-type" evidence="6">
    <location>
        <begin position="57"/>
        <end position="114"/>
    </location>
</feature>
<dbReference type="InterPro" id="IPR036390">
    <property type="entry name" value="WH_DNA-bd_sf"/>
</dbReference>
<name>A0A4R4T5M8_9ACTN</name>
<feature type="region of interest" description="Disordered" evidence="5">
    <location>
        <begin position="1"/>
        <end position="53"/>
    </location>
</feature>
<dbReference type="PANTHER" id="PTHR30126:SF39">
    <property type="entry name" value="HTH-TYPE TRANSCRIPTIONAL REGULATOR CYSL"/>
    <property type="match status" value="1"/>
</dbReference>
<dbReference type="PRINTS" id="PR00039">
    <property type="entry name" value="HTHLYSR"/>
</dbReference>
<keyword evidence="3" id="KW-0238">DNA-binding</keyword>
<dbReference type="GO" id="GO:0000976">
    <property type="term" value="F:transcription cis-regulatory region binding"/>
    <property type="evidence" value="ECO:0007669"/>
    <property type="project" value="TreeGrafter"/>
</dbReference>
<dbReference type="Gene3D" id="3.40.190.10">
    <property type="entry name" value="Periplasmic binding protein-like II"/>
    <property type="match status" value="2"/>
</dbReference>
<dbReference type="AlphaFoldDB" id="A0A4R4T5M8"/>
<dbReference type="InterPro" id="IPR036388">
    <property type="entry name" value="WH-like_DNA-bd_sf"/>
</dbReference>
<dbReference type="SUPFAM" id="SSF53850">
    <property type="entry name" value="Periplasmic binding protein-like II"/>
    <property type="match status" value="1"/>
</dbReference>
<dbReference type="Proteomes" id="UP000295345">
    <property type="component" value="Unassembled WGS sequence"/>
</dbReference>
<proteinExistence type="inferred from homology"/>
<dbReference type="InterPro" id="IPR000847">
    <property type="entry name" value="LysR_HTH_N"/>
</dbReference>
<dbReference type="Pfam" id="PF00126">
    <property type="entry name" value="HTH_1"/>
    <property type="match status" value="1"/>
</dbReference>
<evidence type="ECO:0000313" key="7">
    <source>
        <dbReference type="EMBL" id="TDC72167.1"/>
    </source>
</evidence>
<dbReference type="PROSITE" id="PS50931">
    <property type="entry name" value="HTH_LYSR"/>
    <property type="match status" value="1"/>
</dbReference>
<dbReference type="Pfam" id="PF03466">
    <property type="entry name" value="LysR_substrate"/>
    <property type="match status" value="1"/>
</dbReference>
<evidence type="ECO:0000256" key="2">
    <source>
        <dbReference type="ARBA" id="ARBA00023015"/>
    </source>
</evidence>
<sequence>MPEKPSRLLAGDGDDDQFPSPADTHQDMHLWSDGGSHEQSRDARHLPASATGGRGDMQLGWLQTFVAVFHTGSFTKAARQLGITQPAVTQQIRGLEAELGKPLFDRTPQGAVPTVEGKALAYDVEGPVVQINAAISRHLEQDASNRPLRLGGPVELFTARVLPTISPLVAAGLDVRVSLGESQDLLADLKSGHLDLVISTIQPRFRGVDIIPLTDEEFALIGAPHIAETLPPGSLEMDGPRALTNLPIIAYAETVPIIRRYWWTVFEAPPPRHPSVVVPDLRAVISAVAAGAGISVVPTYLCMPELACGDLIMLLEPEIPPINTFYLATRCGSLADSRLAGLCELIVEDARHWMASPA</sequence>
<dbReference type="InterPro" id="IPR005119">
    <property type="entry name" value="LysR_subst-bd"/>
</dbReference>
<dbReference type="CDD" id="cd05466">
    <property type="entry name" value="PBP2_LTTR_substrate"/>
    <property type="match status" value="1"/>
</dbReference>
<reference evidence="7 8" key="1">
    <citation type="submission" date="2019-03" db="EMBL/GenBank/DDBJ databases">
        <title>Draft genome sequences of novel Actinobacteria.</title>
        <authorList>
            <person name="Sahin N."/>
            <person name="Ay H."/>
            <person name="Saygin H."/>
        </authorList>
    </citation>
    <scope>NUCLEOTIDE SEQUENCE [LARGE SCALE GENOMIC DNA]</scope>
    <source>
        <strain evidence="7 8">DSM 41900</strain>
    </source>
</reference>
<feature type="compositionally biased region" description="Basic and acidic residues" evidence="5">
    <location>
        <begin position="24"/>
        <end position="45"/>
    </location>
</feature>
<gene>
    <name evidence="7" type="ORF">E1283_22545</name>
</gene>
<evidence type="ECO:0000259" key="6">
    <source>
        <dbReference type="PROSITE" id="PS50931"/>
    </source>
</evidence>
<evidence type="ECO:0000313" key="8">
    <source>
        <dbReference type="Proteomes" id="UP000295345"/>
    </source>
</evidence>
<organism evidence="7 8">
    <name type="scientific">Streptomyces hainanensis</name>
    <dbReference type="NCBI Taxonomy" id="402648"/>
    <lineage>
        <taxon>Bacteria</taxon>
        <taxon>Bacillati</taxon>
        <taxon>Actinomycetota</taxon>
        <taxon>Actinomycetes</taxon>
        <taxon>Kitasatosporales</taxon>
        <taxon>Streptomycetaceae</taxon>
        <taxon>Streptomyces</taxon>
    </lineage>
</organism>
<accession>A0A4R4T5M8</accession>
<dbReference type="GO" id="GO:0003700">
    <property type="term" value="F:DNA-binding transcription factor activity"/>
    <property type="evidence" value="ECO:0007669"/>
    <property type="project" value="InterPro"/>
</dbReference>
<comment type="similarity">
    <text evidence="1">Belongs to the LysR transcriptional regulatory family.</text>
</comment>
<keyword evidence="4" id="KW-0804">Transcription</keyword>
<evidence type="ECO:0000256" key="3">
    <source>
        <dbReference type="ARBA" id="ARBA00023125"/>
    </source>
</evidence>